<dbReference type="Pfam" id="PF09376">
    <property type="entry name" value="NurA"/>
    <property type="match status" value="1"/>
</dbReference>
<sequence>MAMLSRTKVMGALETKREQFAQYQQALRLQSDLRNQLLARFMAMHGDVIAAQVKTSGQEWPGALPTPEFDRAEALCIPFEARWESHQEARRWALAMLEGHPVAAVDGSQIPPSKELSIPVAAVQIGWYLNYHVVGGRYEKDVRFEVLTPNELGDEESGDFPDWRVNQRRFMLECEQLVALMERFASEGIAKETLCFFDGSFIISFAGQMRPGRAEGYLDAVRSLLGASKRLAVPLVGFVDSSASRDVVMLVNTVAGPPYMSLTDGVLFDPLLPAWGDRTPFFICARNDPLSQSGAAEFYKDVAFCYIRLAMDRPPARLEVPRWVVEDGCGDEIVARVLGECIVGAGGYPYAIESADAIAVLKQTDREQFYALFQRFIEQQGLPFHLSRKSLSKQKRRVS</sequence>
<dbReference type="InterPro" id="IPR018977">
    <property type="entry name" value="NurA_domain"/>
</dbReference>
<comment type="caution">
    <text evidence="2">The sequence shown here is derived from an EMBL/GenBank/DDBJ whole genome shotgun (WGS) entry which is preliminary data.</text>
</comment>
<dbReference type="SMART" id="SM00933">
    <property type="entry name" value="NurA"/>
    <property type="match status" value="1"/>
</dbReference>
<protein>
    <submittedName>
        <fullName evidence="2">DNA double-strand break repair nuclease NurA</fullName>
    </submittedName>
</protein>
<accession>A0A7C1FMZ9</accession>
<dbReference type="AlphaFoldDB" id="A0A7C1FMZ9"/>
<gene>
    <name evidence="2" type="ORF">ENQ20_16120</name>
</gene>
<feature type="domain" description="NurA" evidence="1">
    <location>
        <begin position="100"/>
        <end position="361"/>
    </location>
</feature>
<reference evidence="2" key="1">
    <citation type="journal article" date="2020" name="mSystems">
        <title>Genome- and Community-Level Interaction Insights into Carbon Utilization and Element Cycling Functions of Hydrothermarchaeota in Hydrothermal Sediment.</title>
        <authorList>
            <person name="Zhou Z."/>
            <person name="Liu Y."/>
            <person name="Xu W."/>
            <person name="Pan J."/>
            <person name="Luo Z.H."/>
            <person name="Li M."/>
        </authorList>
    </citation>
    <scope>NUCLEOTIDE SEQUENCE [LARGE SCALE GENOMIC DNA]</scope>
    <source>
        <strain evidence="2">SpSt-289</strain>
    </source>
</reference>
<organism evidence="2">
    <name type="scientific">Caldilinea aerophila</name>
    <dbReference type="NCBI Taxonomy" id="133453"/>
    <lineage>
        <taxon>Bacteria</taxon>
        <taxon>Bacillati</taxon>
        <taxon>Chloroflexota</taxon>
        <taxon>Caldilineae</taxon>
        <taxon>Caldilineales</taxon>
        <taxon>Caldilineaceae</taxon>
        <taxon>Caldilinea</taxon>
    </lineage>
</organism>
<evidence type="ECO:0000313" key="2">
    <source>
        <dbReference type="EMBL" id="HDX32993.1"/>
    </source>
</evidence>
<proteinExistence type="predicted"/>
<name>A0A7C1FMZ9_9CHLR</name>
<dbReference type="EMBL" id="DSMG01000166">
    <property type="protein sequence ID" value="HDX32993.1"/>
    <property type="molecule type" value="Genomic_DNA"/>
</dbReference>
<evidence type="ECO:0000259" key="1">
    <source>
        <dbReference type="SMART" id="SM00933"/>
    </source>
</evidence>